<keyword evidence="5 7" id="KW-1133">Transmembrane helix</keyword>
<comment type="caution">
    <text evidence="9">The sequence shown here is derived from an EMBL/GenBank/DDBJ whole genome shotgun (WGS) entry which is preliminary data.</text>
</comment>
<keyword evidence="3" id="KW-1003">Cell membrane</keyword>
<dbReference type="PANTHER" id="PTHR42718">
    <property type="entry name" value="MAJOR FACILITATOR SUPERFAMILY MULTIDRUG TRANSPORTER MFSC"/>
    <property type="match status" value="1"/>
</dbReference>
<evidence type="ECO:0000256" key="6">
    <source>
        <dbReference type="ARBA" id="ARBA00023136"/>
    </source>
</evidence>
<gene>
    <name evidence="9" type="ORF">FC98_GL002530</name>
</gene>
<dbReference type="InterPro" id="IPR020846">
    <property type="entry name" value="MFS_dom"/>
</dbReference>
<dbReference type="PATRIC" id="fig|1423766.4.peg.2637"/>
<comment type="subcellular location">
    <subcellularLocation>
        <location evidence="1">Cell membrane</location>
        <topology evidence="1">Multi-pass membrane protein</topology>
    </subcellularLocation>
</comment>
<feature type="domain" description="Major facilitator superfamily (MFS) profile" evidence="8">
    <location>
        <begin position="1"/>
        <end position="188"/>
    </location>
</feature>
<evidence type="ECO:0000256" key="5">
    <source>
        <dbReference type="ARBA" id="ARBA00022989"/>
    </source>
</evidence>
<dbReference type="GO" id="GO:0022857">
    <property type="term" value="F:transmembrane transporter activity"/>
    <property type="evidence" value="ECO:0007669"/>
    <property type="project" value="InterPro"/>
</dbReference>
<dbReference type="Proteomes" id="UP000051439">
    <property type="component" value="Unassembled WGS sequence"/>
</dbReference>
<keyword evidence="2" id="KW-0813">Transport</keyword>
<evidence type="ECO:0000313" key="10">
    <source>
        <dbReference type="Proteomes" id="UP000051439"/>
    </source>
</evidence>
<dbReference type="SUPFAM" id="SSF103473">
    <property type="entry name" value="MFS general substrate transporter"/>
    <property type="match status" value="1"/>
</dbReference>
<dbReference type="InterPro" id="IPR036259">
    <property type="entry name" value="MFS_trans_sf"/>
</dbReference>
<keyword evidence="4 7" id="KW-0812">Transmembrane</keyword>
<evidence type="ECO:0000256" key="3">
    <source>
        <dbReference type="ARBA" id="ARBA00022475"/>
    </source>
</evidence>
<evidence type="ECO:0000256" key="4">
    <source>
        <dbReference type="ARBA" id="ARBA00022692"/>
    </source>
</evidence>
<evidence type="ECO:0000313" key="9">
    <source>
        <dbReference type="EMBL" id="KRL22396.1"/>
    </source>
</evidence>
<dbReference type="Pfam" id="PF07690">
    <property type="entry name" value="MFS_1"/>
    <property type="match status" value="1"/>
</dbReference>
<evidence type="ECO:0000256" key="7">
    <source>
        <dbReference type="SAM" id="Phobius"/>
    </source>
</evidence>
<feature type="transmembrane region" description="Helical" evidence="7">
    <location>
        <begin position="115"/>
        <end position="137"/>
    </location>
</feature>
<dbReference type="Gene3D" id="1.20.1720.10">
    <property type="entry name" value="Multidrug resistance protein D"/>
    <property type="match status" value="1"/>
</dbReference>
<dbReference type="AlphaFoldDB" id="A0A0R1NRA2"/>
<name>A0A0R1NRA2_9LACO</name>
<evidence type="ECO:0000256" key="1">
    <source>
        <dbReference type="ARBA" id="ARBA00004651"/>
    </source>
</evidence>
<accession>A0A0R1NRA2</accession>
<dbReference type="PROSITE" id="PS50850">
    <property type="entry name" value="MFS"/>
    <property type="match status" value="1"/>
</dbReference>
<protein>
    <recommendedName>
        <fullName evidence="8">Major facilitator superfamily (MFS) profile domain-containing protein</fullName>
    </recommendedName>
</protein>
<dbReference type="EMBL" id="AZEB01000007">
    <property type="protein sequence ID" value="KRL22396.1"/>
    <property type="molecule type" value="Genomic_DNA"/>
</dbReference>
<feature type="transmembrane region" description="Helical" evidence="7">
    <location>
        <begin position="143"/>
        <end position="162"/>
    </location>
</feature>
<dbReference type="PANTHER" id="PTHR42718:SF46">
    <property type="entry name" value="BLR6921 PROTEIN"/>
    <property type="match status" value="1"/>
</dbReference>
<feature type="transmembrane region" description="Helical" evidence="7">
    <location>
        <begin position="53"/>
        <end position="77"/>
    </location>
</feature>
<reference evidence="9 10" key="1">
    <citation type="journal article" date="2015" name="Genome Announc.">
        <title>Expanding the biotechnology potential of lactobacilli through comparative genomics of 213 strains and associated genera.</title>
        <authorList>
            <person name="Sun Z."/>
            <person name="Harris H.M."/>
            <person name="McCann A."/>
            <person name="Guo C."/>
            <person name="Argimon S."/>
            <person name="Zhang W."/>
            <person name="Yang X."/>
            <person name="Jeffery I.B."/>
            <person name="Cooney J.C."/>
            <person name="Kagawa T.F."/>
            <person name="Liu W."/>
            <person name="Song Y."/>
            <person name="Salvetti E."/>
            <person name="Wrobel A."/>
            <person name="Rasinkangas P."/>
            <person name="Parkhill J."/>
            <person name="Rea M.C."/>
            <person name="O'Sullivan O."/>
            <person name="Ritari J."/>
            <person name="Douillard F.P."/>
            <person name="Paul Ross R."/>
            <person name="Yang R."/>
            <person name="Briner A.E."/>
            <person name="Felis G.E."/>
            <person name="de Vos W.M."/>
            <person name="Barrangou R."/>
            <person name="Klaenhammer T.R."/>
            <person name="Caufield P.W."/>
            <person name="Cui Y."/>
            <person name="Zhang H."/>
            <person name="O'Toole P.W."/>
        </authorList>
    </citation>
    <scope>NUCLEOTIDE SEQUENCE [LARGE SCALE GENOMIC DNA]</scope>
    <source>
        <strain evidence="9 10">DSM 19906</strain>
    </source>
</reference>
<feature type="transmembrane region" description="Helical" evidence="7">
    <location>
        <begin position="83"/>
        <end position="103"/>
    </location>
</feature>
<keyword evidence="10" id="KW-1185">Reference proteome</keyword>
<dbReference type="PRINTS" id="PR01036">
    <property type="entry name" value="TCRTETB"/>
</dbReference>
<dbReference type="GO" id="GO:0005886">
    <property type="term" value="C:plasma membrane"/>
    <property type="evidence" value="ECO:0007669"/>
    <property type="project" value="UniProtKB-SubCell"/>
</dbReference>
<evidence type="ECO:0000259" key="8">
    <source>
        <dbReference type="PROSITE" id="PS50850"/>
    </source>
</evidence>
<keyword evidence="6 7" id="KW-0472">Membrane</keyword>
<sequence>MIFGIGSFLCGLSPTIFSLIIFRVIQGIGAAALQATSAALVTTLIDQRNVSRALGILGIMIGAGPILGPSVGGLFLAINAWRFIFWLNVPFAILGIVFNQLLINHIHERTAQSPFDLIGSIINGLMIISLLVGFSLLSNASNFFLGLTLIGCGIIIGIIFYLTEQKFQHPLLDFNALSQSIGIWHYLG</sequence>
<evidence type="ECO:0000256" key="2">
    <source>
        <dbReference type="ARBA" id="ARBA00022448"/>
    </source>
</evidence>
<dbReference type="InterPro" id="IPR011701">
    <property type="entry name" value="MFS"/>
</dbReference>
<proteinExistence type="predicted"/>
<organism evidence="9 10">
    <name type="scientific">Lentilactobacillus kisonensis DSM 19906 = JCM 15041</name>
    <dbReference type="NCBI Taxonomy" id="1423766"/>
    <lineage>
        <taxon>Bacteria</taxon>
        <taxon>Bacillati</taxon>
        <taxon>Bacillota</taxon>
        <taxon>Bacilli</taxon>
        <taxon>Lactobacillales</taxon>
        <taxon>Lactobacillaceae</taxon>
        <taxon>Lentilactobacillus</taxon>
    </lineage>
</organism>